<feature type="transmembrane region" description="Helical" evidence="1">
    <location>
        <begin position="42"/>
        <end position="61"/>
    </location>
</feature>
<sequence length="197" mass="21436">MSPPEKETFQSFASRGAKLITHFFSSDGLLAKRLPLFYGPNCLFSYLYKLYIASFVGLLLGGRYATLAVGVAGFILNAVGVASTLALHGGLSKLAALPHLAALSPAAWAVSVDLWETAPGSSPVAWLSYVAALSFYVPTLIVDISDLFQFFVRRKYFVLMPDGSVHPLKTWREPDTSVTLDMRVMFATAVPDPERAK</sequence>
<dbReference type="VEuPathDB" id="CryptoDB:Cvel_29696"/>
<evidence type="ECO:0000256" key="1">
    <source>
        <dbReference type="SAM" id="Phobius"/>
    </source>
</evidence>
<name>A0A0G4HPC2_9ALVE</name>
<dbReference type="EMBL" id="CDMZ01003339">
    <property type="protein sequence ID" value="CEM45999.1"/>
    <property type="molecule type" value="Genomic_DNA"/>
</dbReference>
<keyword evidence="1" id="KW-0472">Membrane</keyword>
<protein>
    <submittedName>
        <fullName evidence="2">Uncharacterized protein</fullName>
    </submittedName>
</protein>
<keyword evidence="1" id="KW-0812">Transmembrane</keyword>
<reference evidence="2" key="1">
    <citation type="submission" date="2014-11" db="EMBL/GenBank/DDBJ databases">
        <authorList>
            <person name="Otto D Thomas"/>
            <person name="Naeem Raeece"/>
        </authorList>
    </citation>
    <scope>NUCLEOTIDE SEQUENCE</scope>
</reference>
<accession>A0A0G4HPC2</accession>
<dbReference type="AlphaFoldDB" id="A0A0G4HPC2"/>
<organism evidence="2">
    <name type="scientific">Chromera velia CCMP2878</name>
    <dbReference type="NCBI Taxonomy" id="1169474"/>
    <lineage>
        <taxon>Eukaryota</taxon>
        <taxon>Sar</taxon>
        <taxon>Alveolata</taxon>
        <taxon>Colpodellida</taxon>
        <taxon>Chromeraceae</taxon>
        <taxon>Chromera</taxon>
    </lineage>
</organism>
<gene>
    <name evidence="2" type="ORF">Cvel_29696</name>
</gene>
<proteinExistence type="predicted"/>
<feature type="transmembrane region" description="Helical" evidence="1">
    <location>
        <begin position="67"/>
        <end position="87"/>
    </location>
</feature>
<feature type="transmembrane region" description="Helical" evidence="1">
    <location>
        <begin position="124"/>
        <end position="145"/>
    </location>
</feature>
<evidence type="ECO:0000313" key="2">
    <source>
        <dbReference type="EMBL" id="CEM45999.1"/>
    </source>
</evidence>
<keyword evidence="1" id="KW-1133">Transmembrane helix</keyword>